<name>A0AAW2KAF5_SESRA</name>
<sequence length="105" mass="11639">MGIDSKKLTPVNTPLISFIGDIVEPLGEISLRVSLGSYARRATKYIKFLVVDSPSAYNMILGRPSLNMFQVVAFTYYLRIKFPTPDGNGERSKIEDKQGNAMAAH</sequence>
<reference evidence="2" key="2">
    <citation type="journal article" date="2024" name="Plant">
        <title>Genomic evolution and insights into agronomic trait innovations of Sesamum species.</title>
        <authorList>
            <person name="Miao H."/>
            <person name="Wang L."/>
            <person name="Qu L."/>
            <person name="Liu H."/>
            <person name="Sun Y."/>
            <person name="Le M."/>
            <person name="Wang Q."/>
            <person name="Wei S."/>
            <person name="Zheng Y."/>
            <person name="Lin W."/>
            <person name="Duan Y."/>
            <person name="Cao H."/>
            <person name="Xiong S."/>
            <person name="Wang X."/>
            <person name="Wei L."/>
            <person name="Li C."/>
            <person name="Ma Q."/>
            <person name="Ju M."/>
            <person name="Zhao R."/>
            <person name="Li G."/>
            <person name="Mu C."/>
            <person name="Tian Q."/>
            <person name="Mei H."/>
            <person name="Zhang T."/>
            <person name="Gao T."/>
            <person name="Zhang H."/>
        </authorList>
    </citation>
    <scope>NUCLEOTIDE SEQUENCE</scope>
    <source>
        <strain evidence="2">G02</strain>
    </source>
</reference>
<comment type="caution">
    <text evidence="2">The sequence shown here is derived from an EMBL/GenBank/DDBJ whole genome shotgun (WGS) entry which is preliminary data.</text>
</comment>
<gene>
    <name evidence="2" type="ORF">Sradi_6241600</name>
</gene>
<feature type="compositionally biased region" description="Basic and acidic residues" evidence="1">
    <location>
        <begin position="88"/>
        <end position="98"/>
    </location>
</feature>
<protein>
    <submittedName>
        <fullName evidence="2">Uncharacterized protein</fullName>
    </submittedName>
</protein>
<feature type="region of interest" description="Disordered" evidence="1">
    <location>
        <begin position="83"/>
        <end position="105"/>
    </location>
</feature>
<organism evidence="2">
    <name type="scientific">Sesamum radiatum</name>
    <name type="common">Black benniseed</name>
    <dbReference type="NCBI Taxonomy" id="300843"/>
    <lineage>
        <taxon>Eukaryota</taxon>
        <taxon>Viridiplantae</taxon>
        <taxon>Streptophyta</taxon>
        <taxon>Embryophyta</taxon>
        <taxon>Tracheophyta</taxon>
        <taxon>Spermatophyta</taxon>
        <taxon>Magnoliopsida</taxon>
        <taxon>eudicotyledons</taxon>
        <taxon>Gunneridae</taxon>
        <taxon>Pentapetalae</taxon>
        <taxon>asterids</taxon>
        <taxon>lamiids</taxon>
        <taxon>Lamiales</taxon>
        <taxon>Pedaliaceae</taxon>
        <taxon>Sesamum</taxon>
    </lineage>
</organism>
<accession>A0AAW2KAF5</accession>
<dbReference type="PANTHER" id="PTHR33240:SF15">
    <property type="entry name" value="GAG-PRO-LIKE PROTEIN"/>
    <property type="match status" value="1"/>
</dbReference>
<evidence type="ECO:0000313" key="2">
    <source>
        <dbReference type="EMBL" id="KAL0303735.1"/>
    </source>
</evidence>
<proteinExistence type="predicted"/>
<dbReference type="PANTHER" id="PTHR33240">
    <property type="entry name" value="OS08G0508500 PROTEIN"/>
    <property type="match status" value="1"/>
</dbReference>
<dbReference type="EMBL" id="JACGWJ010000029">
    <property type="protein sequence ID" value="KAL0303735.1"/>
    <property type="molecule type" value="Genomic_DNA"/>
</dbReference>
<dbReference type="AlphaFoldDB" id="A0AAW2KAF5"/>
<reference evidence="2" key="1">
    <citation type="submission" date="2020-06" db="EMBL/GenBank/DDBJ databases">
        <authorList>
            <person name="Li T."/>
            <person name="Hu X."/>
            <person name="Zhang T."/>
            <person name="Song X."/>
            <person name="Zhang H."/>
            <person name="Dai N."/>
            <person name="Sheng W."/>
            <person name="Hou X."/>
            <person name="Wei L."/>
        </authorList>
    </citation>
    <scope>NUCLEOTIDE SEQUENCE</scope>
    <source>
        <strain evidence="2">G02</strain>
        <tissue evidence="2">Leaf</tissue>
    </source>
</reference>
<evidence type="ECO:0000256" key="1">
    <source>
        <dbReference type="SAM" id="MobiDB-lite"/>
    </source>
</evidence>